<accession>A0A2P2Q7P9</accession>
<dbReference type="EMBL" id="GGEC01082529">
    <property type="protein sequence ID" value="MBX63013.1"/>
    <property type="molecule type" value="Transcribed_RNA"/>
</dbReference>
<organism evidence="1">
    <name type="scientific">Rhizophora mucronata</name>
    <name type="common">Asiatic mangrove</name>
    <dbReference type="NCBI Taxonomy" id="61149"/>
    <lineage>
        <taxon>Eukaryota</taxon>
        <taxon>Viridiplantae</taxon>
        <taxon>Streptophyta</taxon>
        <taxon>Embryophyta</taxon>
        <taxon>Tracheophyta</taxon>
        <taxon>Spermatophyta</taxon>
        <taxon>Magnoliopsida</taxon>
        <taxon>eudicotyledons</taxon>
        <taxon>Gunneridae</taxon>
        <taxon>Pentapetalae</taxon>
        <taxon>rosids</taxon>
        <taxon>fabids</taxon>
        <taxon>Malpighiales</taxon>
        <taxon>Rhizophoraceae</taxon>
        <taxon>Rhizophora</taxon>
    </lineage>
</organism>
<reference evidence="1" key="1">
    <citation type="submission" date="2018-02" db="EMBL/GenBank/DDBJ databases">
        <title>Rhizophora mucronata_Transcriptome.</title>
        <authorList>
            <person name="Meera S.P."/>
            <person name="Sreeshan A."/>
            <person name="Augustine A."/>
        </authorList>
    </citation>
    <scope>NUCLEOTIDE SEQUENCE</scope>
    <source>
        <tissue evidence="1">Leaf</tissue>
    </source>
</reference>
<protein>
    <submittedName>
        <fullName evidence="1">Uncharacterized protein</fullName>
    </submittedName>
</protein>
<name>A0A2P2Q7P9_RHIMU</name>
<evidence type="ECO:0000313" key="1">
    <source>
        <dbReference type="EMBL" id="MBX63013.1"/>
    </source>
</evidence>
<dbReference type="AlphaFoldDB" id="A0A2P2Q7P9"/>
<proteinExistence type="predicted"/>
<sequence length="51" mass="5913">MITVQLGMNDFHQLSFFSLPDFAHLLSCCIMDIHKGITLRICGKNRQWKGF</sequence>